<evidence type="ECO:0008006" key="5">
    <source>
        <dbReference type="Google" id="ProtNLM"/>
    </source>
</evidence>
<reference evidence="4" key="1">
    <citation type="journal article" date="2015" name="Chem. Biol.">
        <title>Structure, bioactivity, and resistance mechanism of streptomonomicin, an unusual lasso Peptide from an understudied halophilic actinomycete.</title>
        <authorList>
            <person name="Metelev M."/>
            <person name="Tietz J.I."/>
            <person name="Melby J.O."/>
            <person name="Blair P.M."/>
            <person name="Zhu L."/>
            <person name="Livnat I."/>
            <person name="Severinov K."/>
            <person name="Mitchell D.A."/>
        </authorList>
    </citation>
    <scope>NUCLEOTIDE SEQUENCE [LARGE SCALE GENOMIC DNA]</scope>
    <source>
        <strain evidence="4">YIM 90003</strain>
    </source>
</reference>
<accession>A0A0C2JJP5</accession>
<dbReference type="PROSITE" id="PS51257">
    <property type="entry name" value="PROKAR_LIPOPROTEIN"/>
    <property type="match status" value="1"/>
</dbReference>
<feature type="signal peptide" evidence="2">
    <location>
        <begin position="1"/>
        <end position="19"/>
    </location>
</feature>
<feature type="chain" id="PRO_5038640225" description="ABC transporter" evidence="2">
    <location>
        <begin position="20"/>
        <end position="393"/>
    </location>
</feature>
<sequence>MFASRTRTALAWAAGGLLAAGCGTGGPPPSEDAEARPHGHVDGAQETAQPQWRLVAADTGDGSLHLIDPATEEVTGLGTAPGIQEAATDGRFAYLGAGDTVTVLDSGTWAVDHGDHAHYYRAEPAILGEVEAGGGLRAAGDTAVTALASDAGAGILDRAALEDGDIARAVAIHGGGALLPRGERLVAADAGGAVRVLDREGAPVGTLDARCPDPRGQALTRRGAVIGCSNGALLVTGEGDSLDARTIAYPDGGADPVAAFHHRPGAPVLAGRAGDEGVWVLDAGAGEWTLLETGPAAAVSAAGEDLPVLVLGEDGRLRAYDPESGEQTAQRRLMEGAGARGAPEPVIRIDTGRAYVNDPAADAVYEIDYNDDLRLARTFELGFSPDVMVETGW</sequence>
<name>A0A0C2JJP5_9ACTN</name>
<evidence type="ECO:0000256" key="2">
    <source>
        <dbReference type="SAM" id="SignalP"/>
    </source>
</evidence>
<dbReference type="STRING" id="183763.LP52_09580"/>
<dbReference type="InterPro" id="IPR011044">
    <property type="entry name" value="Quino_amine_DH_bsu"/>
</dbReference>
<feature type="region of interest" description="Disordered" evidence="1">
    <location>
        <begin position="22"/>
        <end position="49"/>
    </location>
</feature>
<comment type="caution">
    <text evidence="3">The sequence shown here is derived from an EMBL/GenBank/DDBJ whole genome shotgun (WGS) entry which is preliminary data.</text>
</comment>
<dbReference type="InterPro" id="IPR015943">
    <property type="entry name" value="WD40/YVTN_repeat-like_dom_sf"/>
</dbReference>
<evidence type="ECO:0000313" key="4">
    <source>
        <dbReference type="Proteomes" id="UP000031675"/>
    </source>
</evidence>
<dbReference type="Proteomes" id="UP000031675">
    <property type="component" value="Unassembled WGS sequence"/>
</dbReference>
<dbReference type="AlphaFoldDB" id="A0A0C2JJP5"/>
<gene>
    <name evidence="3" type="ORF">LP52_09580</name>
</gene>
<proteinExistence type="predicted"/>
<protein>
    <recommendedName>
        <fullName evidence="5">ABC transporter</fullName>
    </recommendedName>
</protein>
<evidence type="ECO:0000256" key="1">
    <source>
        <dbReference type="SAM" id="MobiDB-lite"/>
    </source>
</evidence>
<dbReference type="SUPFAM" id="SSF50969">
    <property type="entry name" value="YVTN repeat-like/Quinoprotein amine dehydrogenase"/>
    <property type="match status" value="1"/>
</dbReference>
<organism evidence="3 4">
    <name type="scientific">Streptomonospora alba</name>
    <dbReference type="NCBI Taxonomy" id="183763"/>
    <lineage>
        <taxon>Bacteria</taxon>
        <taxon>Bacillati</taxon>
        <taxon>Actinomycetota</taxon>
        <taxon>Actinomycetes</taxon>
        <taxon>Streptosporangiales</taxon>
        <taxon>Nocardiopsidaceae</taxon>
        <taxon>Streptomonospora</taxon>
    </lineage>
</organism>
<evidence type="ECO:0000313" key="3">
    <source>
        <dbReference type="EMBL" id="KIH99125.1"/>
    </source>
</evidence>
<keyword evidence="2" id="KW-0732">Signal</keyword>
<dbReference type="Gene3D" id="2.130.10.10">
    <property type="entry name" value="YVTN repeat-like/Quinoprotein amine dehydrogenase"/>
    <property type="match status" value="1"/>
</dbReference>
<keyword evidence="4" id="KW-1185">Reference proteome</keyword>
<feature type="compositionally biased region" description="Basic and acidic residues" evidence="1">
    <location>
        <begin position="33"/>
        <end position="43"/>
    </location>
</feature>
<dbReference type="EMBL" id="JROO01000016">
    <property type="protein sequence ID" value="KIH99125.1"/>
    <property type="molecule type" value="Genomic_DNA"/>
</dbReference>